<keyword evidence="3" id="KW-1185">Reference proteome</keyword>
<proteinExistence type="predicted"/>
<dbReference type="Proteomes" id="UP000240493">
    <property type="component" value="Unassembled WGS sequence"/>
</dbReference>
<evidence type="ECO:0000313" key="2">
    <source>
        <dbReference type="EMBL" id="PTB42938.1"/>
    </source>
</evidence>
<name>A0A2T3ZDQ7_TRIA4</name>
<evidence type="ECO:0000256" key="1">
    <source>
        <dbReference type="SAM" id="MobiDB-lite"/>
    </source>
</evidence>
<evidence type="ECO:0000313" key="3">
    <source>
        <dbReference type="Proteomes" id="UP000240493"/>
    </source>
</evidence>
<feature type="region of interest" description="Disordered" evidence="1">
    <location>
        <begin position="78"/>
        <end position="113"/>
    </location>
</feature>
<gene>
    <name evidence="2" type="ORF">M441DRAFT_362084</name>
</gene>
<organism evidence="2 3">
    <name type="scientific">Trichoderma asperellum (strain ATCC 204424 / CBS 433.97 / NBRC 101777)</name>
    <dbReference type="NCBI Taxonomy" id="1042311"/>
    <lineage>
        <taxon>Eukaryota</taxon>
        <taxon>Fungi</taxon>
        <taxon>Dikarya</taxon>
        <taxon>Ascomycota</taxon>
        <taxon>Pezizomycotina</taxon>
        <taxon>Sordariomycetes</taxon>
        <taxon>Hypocreomycetidae</taxon>
        <taxon>Hypocreales</taxon>
        <taxon>Hypocreaceae</taxon>
        <taxon>Trichoderma</taxon>
    </lineage>
</organism>
<protein>
    <submittedName>
        <fullName evidence="2">Uncharacterized protein</fullName>
    </submittedName>
</protein>
<dbReference type="AlphaFoldDB" id="A0A2T3ZDQ7"/>
<sequence>MQCTFLCQRFVHPARQEWRKTERMNDTAAYTQNERRPERNANTAAPTSDICAVCYAAFFLGALALNRAMWFATAAPRRASQLSSPPSRFARGQPLQPQRSAAERQQTEEDSSFFFFFSRTDS</sequence>
<dbReference type="EMBL" id="KZ679259">
    <property type="protein sequence ID" value="PTB42938.1"/>
    <property type="molecule type" value="Genomic_DNA"/>
</dbReference>
<feature type="region of interest" description="Disordered" evidence="1">
    <location>
        <begin position="22"/>
        <end position="44"/>
    </location>
</feature>
<accession>A0A2T3ZDQ7</accession>
<reference evidence="2 3" key="1">
    <citation type="submission" date="2016-07" db="EMBL/GenBank/DDBJ databases">
        <title>Multiple horizontal gene transfer events from other fungi enriched the ability of initially mycotrophic Trichoderma (Ascomycota) to feed on dead plant biomass.</title>
        <authorList>
            <consortium name="DOE Joint Genome Institute"/>
            <person name="Aerts A."/>
            <person name="Atanasova L."/>
            <person name="Chenthamara K."/>
            <person name="Zhang J."/>
            <person name="Grujic M."/>
            <person name="Henrissat B."/>
            <person name="Kuo A."/>
            <person name="Salamov A."/>
            <person name="Lipzen A."/>
            <person name="Labutti K."/>
            <person name="Barry K."/>
            <person name="Miao Y."/>
            <person name="Rahimi M.J."/>
            <person name="Shen Q."/>
            <person name="Grigoriev I.V."/>
            <person name="Kubicek C.P."/>
            <person name="Druzhinina I.S."/>
        </authorList>
    </citation>
    <scope>NUCLEOTIDE SEQUENCE [LARGE SCALE GENOMIC DNA]</scope>
    <source>
        <strain evidence="2 3">CBS 433.97</strain>
    </source>
</reference>